<comment type="subcellular location">
    <subcellularLocation>
        <location evidence="1">Membrane</location>
        <topology evidence="1">Multi-pass membrane protein</topology>
    </subcellularLocation>
</comment>
<feature type="transmembrane region" description="Helical" evidence="5">
    <location>
        <begin position="433"/>
        <end position="459"/>
    </location>
</feature>
<dbReference type="STRING" id="101127.A0A1X2G7G0"/>
<dbReference type="PROSITE" id="PS50801">
    <property type="entry name" value="STAS"/>
    <property type="match status" value="1"/>
</dbReference>
<feature type="transmembrane region" description="Helical" evidence="5">
    <location>
        <begin position="214"/>
        <end position="232"/>
    </location>
</feature>
<organism evidence="7 8">
    <name type="scientific">Hesseltinella vesiculosa</name>
    <dbReference type="NCBI Taxonomy" id="101127"/>
    <lineage>
        <taxon>Eukaryota</taxon>
        <taxon>Fungi</taxon>
        <taxon>Fungi incertae sedis</taxon>
        <taxon>Mucoromycota</taxon>
        <taxon>Mucoromycotina</taxon>
        <taxon>Mucoromycetes</taxon>
        <taxon>Mucorales</taxon>
        <taxon>Cunninghamellaceae</taxon>
        <taxon>Hesseltinella</taxon>
    </lineage>
</organism>
<dbReference type="InterPro" id="IPR002645">
    <property type="entry name" value="STAS_dom"/>
</dbReference>
<feature type="transmembrane region" description="Helical" evidence="5">
    <location>
        <begin position="158"/>
        <end position="182"/>
    </location>
</feature>
<feature type="transmembrane region" description="Helical" evidence="5">
    <location>
        <begin position="395"/>
        <end position="412"/>
    </location>
</feature>
<evidence type="ECO:0000256" key="1">
    <source>
        <dbReference type="ARBA" id="ARBA00004141"/>
    </source>
</evidence>
<feature type="transmembrane region" description="Helical" evidence="5">
    <location>
        <begin position="125"/>
        <end position="146"/>
    </location>
</feature>
<dbReference type="CDD" id="cd07042">
    <property type="entry name" value="STAS_SulP_like_sulfate_transporter"/>
    <property type="match status" value="1"/>
</dbReference>
<dbReference type="Pfam" id="PF01740">
    <property type="entry name" value="STAS"/>
    <property type="match status" value="1"/>
</dbReference>
<comment type="caution">
    <text evidence="7">The sequence shown here is derived from an EMBL/GenBank/DDBJ whole genome shotgun (WGS) entry which is preliminary data.</text>
</comment>
<protein>
    <recommendedName>
        <fullName evidence="6">STAS domain-containing protein</fullName>
    </recommendedName>
</protein>
<dbReference type="Pfam" id="PF00916">
    <property type="entry name" value="Sulfate_transp"/>
    <property type="match status" value="1"/>
</dbReference>
<evidence type="ECO:0000256" key="2">
    <source>
        <dbReference type="ARBA" id="ARBA00022692"/>
    </source>
</evidence>
<dbReference type="Proteomes" id="UP000242146">
    <property type="component" value="Unassembled WGS sequence"/>
</dbReference>
<evidence type="ECO:0000256" key="5">
    <source>
        <dbReference type="SAM" id="Phobius"/>
    </source>
</evidence>
<dbReference type="AlphaFoldDB" id="A0A1X2G7G0"/>
<reference evidence="7 8" key="1">
    <citation type="submission" date="2016-07" db="EMBL/GenBank/DDBJ databases">
        <title>Pervasive Adenine N6-methylation of Active Genes in Fungi.</title>
        <authorList>
            <consortium name="DOE Joint Genome Institute"/>
            <person name="Mondo S.J."/>
            <person name="Dannebaum R.O."/>
            <person name="Kuo R.C."/>
            <person name="Labutti K."/>
            <person name="Haridas S."/>
            <person name="Kuo A."/>
            <person name="Salamov A."/>
            <person name="Ahrendt S.R."/>
            <person name="Lipzen A."/>
            <person name="Sullivan W."/>
            <person name="Andreopoulos W.B."/>
            <person name="Clum A."/>
            <person name="Lindquist E."/>
            <person name="Daum C."/>
            <person name="Ramamoorthy G.K."/>
            <person name="Gryganskyi A."/>
            <person name="Culley D."/>
            <person name="Magnuson J.K."/>
            <person name="James T.Y."/>
            <person name="O'Malley M.A."/>
            <person name="Stajich J.E."/>
            <person name="Spatafora J.W."/>
            <person name="Visel A."/>
            <person name="Grigoriev I.V."/>
        </authorList>
    </citation>
    <scope>NUCLEOTIDE SEQUENCE [LARGE SCALE GENOMIC DNA]</scope>
    <source>
        <strain evidence="7 8">NRRL 3301</strain>
    </source>
</reference>
<feature type="transmembrane region" description="Helical" evidence="5">
    <location>
        <begin position="299"/>
        <end position="316"/>
    </location>
</feature>
<keyword evidence="4 5" id="KW-0472">Membrane</keyword>
<evidence type="ECO:0000313" key="7">
    <source>
        <dbReference type="EMBL" id="ORX46134.1"/>
    </source>
</evidence>
<feature type="transmembrane region" description="Helical" evidence="5">
    <location>
        <begin position="370"/>
        <end position="389"/>
    </location>
</feature>
<dbReference type="GO" id="GO:0055085">
    <property type="term" value="P:transmembrane transport"/>
    <property type="evidence" value="ECO:0007669"/>
    <property type="project" value="InterPro"/>
</dbReference>
<dbReference type="InterPro" id="IPR036513">
    <property type="entry name" value="STAS_dom_sf"/>
</dbReference>
<feature type="transmembrane region" description="Helical" evidence="5">
    <location>
        <begin position="39"/>
        <end position="61"/>
    </location>
</feature>
<name>A0A1X2G7G0_9FUNG</name>
<accession>A0A1X2G7G0</accession>
<dbReference type="InterPro" id="IPR011547">
    <property type="entry name" value="SLC26A/SulP_dom"/>
</dbReference>
<feature type="transmembrane region" description="Helical" evidence="5">
    <location>
        <begin position="336"/>
        <end position="358"/>
    </location>
</feature>
<evidence type="ECO:0000256" key="3">
    <source>
        <dbReference type="ARBA" id="ARBA00022989"/>
    </source>
</evidence>
<dbReference type="SUPFAM" id="SSF52091">
    <property type="entry name" value="SpoIIaa-like"/>
    <property type="match status" value="1"/>
</dbReference>
<dbReference type="OrthoDB" id="427213at2759"/>
<dbReference type="EMBL" id="MCGT01000039">
    <property type="protein sequence ID" value="ORX46134.1"/>
    <property type="molecule type" value="Genomic_DNA"/>
</dbReference>
<evidence type="ECO:0000256" key="4">
    <source>
        <dbReference type="ARBA" id="ARBA00023136"/>
    </source>
</evidence>
<dbReference type="GO" id="GO:0016020">
    <property type="term" value="C:membrane"/>
    <property type="evidence" value="ECO:0007669"/>
    <property type="project" value="UniProtKB-SubCell"/>
</dbReference>
<evidence type="ECO:0000259" key="6">
    <source>
        <dbReference type="PROSITE" id="PS50801"/>
    </source>
</evidence>
<evidence type="ECO:0000313" key="8">
    <source>
        <dbReference type="Proteomes" id="UP000242146"/>
    </source>
</evidence>
<feature type="transmembrane region" description="Helical" evidence="5">
    <location>
        <begin position="73"/>
        <end position="93"/>
    </location>
</feature>
<keyword evidence="3 5" id="KW-1133">Transmembrane helix</keyword>
<feature type="domain" description="STAS" evidence="6">
    <location>
        <begin position="487"/>
        <end position="613"/>
    </location>
</feature>
<gene>
    <name evidence="7" type="ORF">DM01DRAFT_354869</name>
</gene>
<keyword evidence="8" id="KW-1185">Reference proteome</keyword>
<dbReference type="InterPro" id="IPR001902">
    <property type="entry name" value="SLC26A/SulP_fam"/>
</dbReference>
<dbReference type="Gene3D" id="3.30.750.24">
    <property type="entry name" value="STAS domain"/>
    <property type="match status" value="1"/>
</dbReference>
<proteinExistence type="predicted"/>
<sequence>MPVKVTDVQIERTKASAKSEASPWHYWKTRSRYYLPMGYFYQDLLSGITLSFLFIPQALSYSTGLLRIPPIHGLYSISIATLIYALTGMSPQLSVGPEASTSLIVGSVIAHQQSHLGRVLAPEEAASIASLMALLVGMITLMFGMFRFGFLDSLLSRALLCGLITAVAIVIMIQQLIFLLGLSKQAAAYGLTTESTSADRLGFLILHGHEAHRLTASLSFACILWLILLPVLKKKFKRLSKFPEMLVAVMTSIMLCRLCQWHQQGVDILSAIDGQTVYRAPLPWPGVPRVPSHLDYGSLVINAIILSIVGFVESIAGTKLFAQKHNYFVSSNRELVAFGLCNIFGGFFQGYPSFGSLLRSKAHDLLHPKTQVSGLITGVVSLVVTSTLLSSFSHLPTAILSAVIFIAATALLRELPQDLKFMWRIRAWKDISLLFLVFCITMFFSLETGTAVAILLSLISTIKQNSYPRISSLGRVQGANDEFKPITSKNVEQLQDTLIVRMDEPLYFANCGKFKDLLHRLEHYGDLSVHPAEDPRRTGLHHVIFDLGSLDFIDASAVHLLYEIICTYQTRRIQVYLVNIHPNIIEALTQSYVLDLVGSHHICDSIAQAVKKVEYHSVMGPLLQPVYSV</sequence>
<keyword evidence="2 5" id="KW-0812">Transmembrane</keyword>
<dbReference type="PANTHER" id="PTHR11814">
    <property type="entry name" value="SULFATE TRANSPORTER"/>
    <property type="match status" value="1"/>
</dbReference>